<feature type="transmembrane region" description="Helical" evidence="1">
    <location>
        <begin position="66"/>
        <end position="86"/>
    </location>
</feature>
<dbReference type="Proteomes" id="UP000316471">
    <property type="component" value="Unassembled WGS sequence"/>
</dbReference>
<keyword evidence="3" id="KW-1185">Reference proteome</keyword>
<evidence type="ECO:0008006" key="4">
    <source>
        <dbReference type="Google" id="ProtNLM"/>
    </source>
</evidence>
<accession>A0A562LSK7</accession>
<dbReference type="CDD" id="cd21809">
    <property type="entry name" value="ABC-2_lan_permease-like"/>
    <property type="match status" value="1"/>
</dbReference>
<dbReference type="RefSeq" id="WP_144814479.1">
    <property type="nucleotide sequence ID" value="NZ_VLKP01000006.1"/>
</dbReference>
<organism evidence="2 3">
    <name type="scientific">Aerolutibacter ruishenii</name>
    <dbReference type="NCBI Taxonomy" id="686800"/>
    <lineage>
        <taxon>Bacteria</taxon>
        <taxon>Pseudomonadati</taxon>
        <taxon>Pseudomonadota</taxon>
        <taxon>Gammaproteobacteria</taxon>
        <taxon>Lysobacterales</taxon>
        <taxon>Lysobacteraceae</taxon>
        <taxon>Aerolutibacter</taxon>
    </lineage>
</organism>
<keyword evidence="1" id="KW-1133">Transmembrane helix</keyword>
<evidence type="ECO:0000256" key="1">
    <source>
        <dbReference type="SAM" id="Phobius"/>
    </source>
</evidence>
<gene>
    <name evidence="2" type="ORF">IP93_01711</name>
</gene>
<dbReference type="EMBL" id="VLKP01000006">
    <property type="protein sequence ID" value="TWI10621.1"/>
    <property type="molecule type" value="Genomic_DNA"/>
</dbReference>
<feature type="transmembrane region" description="Helical" evidence="1">
    <location>
        <begin position="107"/>
        <end position="131"/>
    </location>
</feature>
<feature type="transmembrane region" description="Helical" evidence="1">
    <location>
        <begin position="151"/>
        <end position="175"/>
    </location>
</feature>
<evidence type="ECO:0000313" key="3">
    <source>
        <dbReference type="Proteomes" id="UP000316471"/>
    </source>
</evidence>
<keyword evidence="1" id="KW-0472">Membrane</keyword>
<dbReference type="OrthoDB" id="5951044at2"/>
<keyword evidence="1" id="KW-0812">Transmembrane</keyword>
<comment type="caution">
    <text evidence="2">The sequence shown here is derived from an EMBL/GenBank/DDBJ whole genome shotgun (WGS) entry which is preliminary data.</text>
</comment>
<proteinExistence type="predicted"/>
<dbReference type="Pfam" id="PF12730">
    <property type="entry name" value="ABC2_membrane_4"/>
    <property type="match status" value="1"/>
</dbReference>
<feature type="transmembrane region" description="Helical" evidence="1">
    <location>
        <begin position="182"/>
        <end position="203"/>
    </location>
</feature>
<sequence length="253" mass="27453">MNMMMRALSAEALKLRGTLALWASLIAPALVVALIVLQLTIRDVTRPEPMAPAEAWVAFASMALQLWAFLMMPLFITLQSALLAGLEHANHQWKHLLSLPVPKGIHYLAKLAALLALTALALLVLGLLLPLGGWMLMRLHPELGLGGPPPWKMLATAIPACLAASALIIAIHTWVSIRWRNFTVAVSVGIAATVAGFLIMQSRKYGMYYPWSMPLQVFANDGAHLRFAVTASLLGGSLVSLAGLWNFVRHEDA</sequence>
<name>A0A562LSK7_9GAMM</name>
<reference evidence="2 3" key="1">
    <citation type="journal article" date="2015" name="Stand. Genomic Sci.">
        <title>Genomic Encyclopedia of Bacterial and Archaeal Type Strains, Phase III: the genomes of soil and plant-associated and newly described type strains.</title>
        <authorList>
            <person name="Whitman W.B."/>
            <person name="Woyke T."/>
            <person name="Klenk H.P."/>
            <person name="Zhou Y."/>
            <person name="Lilburn T.G."/>
            <person name="Beck B.J."/>
            <person name="De Vos P."/>
            <person name="Vandamme P."/>
            <person name="Eisen J.A."/>
            <person name="Garrity G."/>
            <person name="Hugenholtz P."/>
            <person name="Kyrpides N.C."/>
        </authorList>
    </citation>
    <scope>NUCLEOTIDE SEQUENCE [LARGE SCALE GENOMIC DNA]</scope>
    <source>
        <strain evidence="2 3">CGMCC 1.10136</strain>
    </source>
</reference>
<evidence type="ECO:0000313" key="2">
    <source>
        <dbReference type="EMBL" id="TWI10621.1"/>
    </source>
</evidence>
<protein>
    <recommendedName>
        <fullName evidence="4">ABC-2 type transport system permease protein</fullName>
    </recommendedName>
</protein>
<feature type="transmembrane region" description="Helical" evidence="1">
    <location>
        <begin position="223"/>
        <end position="248"/>
    </location>
</feature>
<dbReference type="AlphaFoldDB" id="A0A562LSK7"/>